<dbReference type="PROSITE" id="PS50853">
    <property type="entry name" value="FN3"/>
    <property type="match status" value="1"/>
</dbReference>
<dbReference type="HOGENOM" id="CLU_1606507_0_0_1"/>
<dbReference type="AlphaFoldDB" id="K7FK50"/>
<dbReference type="CDD" id="cd00063">
    <property type="entry name" value="FN3"/>
    <property type="match status" value="1"/>
</dbReference>
<dbReference type="PANTHER" id="PTHR32430">
    <property type="entry name" value="FIBRONECTIN TYPE III DOMAIN-CONTAINING PROTEIN 8"/>
    <property type="match status" value="1"/>
</dbReference>
<organism evidence="2 3">
    <name type="scientific">Pelodiscus sinensis</name>
    <name type="common">Chinese softshell turtle</name>
    <name type="synonym">Trionyx sinensis</name>
    <dbReference type="NCBI Taxonomy" id="13735"/>
    <lineage>
        <taxon>Eukaryota</taxon>
        <taxon>Metazoa</taxon>
        <taxon>Chordata</taxon>
        <taxon>Craniata</taxon>
        <taxon>Vertebrata</taxon>
        <taxon>Euteleostomi</taxon>
        <taxon>Archelosauria</taxon>
        <taxon>Testudinata</taxon>
        <taxon>Testudines</taxon>
        <taxon>Cryptodira</taxon>
        <taxon>Trionychia</taxon>
        <taxon>Trionychidae</taxon>
        <taxon>Pelodiscus</taxon>
    </lineage>
</organism>
<proteinExistence type="predicted"/>
<dbReference type="SUPFAM" id="SSF49265">
    <property type="entry name" value="Fibronectin type III"/>
    <property type="match status" value="1"/>
</dbReference>
<dbReference type="eggNOG" id="ENOG502STU7">
    <property type="taxonomic scope" value="Eukaryota"/>
</dbReference>
<name>K7FK50_PELSI</name>
<reference evidence="3" key="2">
    <citation type="journal article" date="2013" name="Nat. Genet.">
        <title>The draft genomes of soft-shell turtle and green sea turtle yield insights into the development and evolution of the turtle-specific body plan.</title>
        <authorList>
            <person name="Wang Z."/>
            <person name="Pascual-Anaya J."/>
            <person name="Zadissa A."/>
            <person name="Li W."/>
            <person name="Niimura Y."/>
            <person name="Huang Z."/>
            <person name="Li C."/>
            <person name="White S."/>
            <person name="Xiong Z."/>
            <person name="Fang D."/>
            <person name="Wang B."/>
            <person name="Ming Y."/>
            <person name="Chen Y."/>
            <person name="Zheng Y."/>
            <person name="Kuraku S."/>
            <person name="Pignatelli M."/>
            <person name="Herrero J."/>
            <person name="Beal K."/>
            <person name="Nozawa M."/>
            <person name="Li Q."/>
            <person name="Wang J."/>
            <person name="Zhang H."/>
            <person name="Yu L."/>
            <person name="Shigenobu S."/>
            <person name="Wang J."/>
            <person name="Liu J."/>
            <person name="Flicek P."/>
            <person name="Searle S."/>
            <person name="Wang J."/>
            <person name="Kuratani S."/>
            <person name="Yin Y."/>
            <person name="Aken B."/>
            <person name="Zhang G."/>
            <person name="Irie N."/>
        </authorList>
    </citation>
    <scope>NUCLEOTIDE SEQUENCE [LARGE SCALE GENOMIC DNA]</scope>
    <source>
        <strain evidence="3">Daiwa-1</strain>
    </source>
</reference>
<feature type="domain" description="Fibronectin type-III" evidence="1">
    <location>
        <begin position="32"/>
        <end position="132"/>
    </location>
</feature>
<dbReference type="EMBL" id="AGCU01171789">
    <property type="status" value="NOT_ANNOTATED_CDS"/>
    <property type="molecule type" value="Genomic_DNA"/>
</dbReference>
<dbReference type="InterPro" id="IPR036116">
    <property type="entry name" value="FN3_sf"/>
</dbReference>
<dbReference type="EMBL" id="AGCU01171788">
    <property type="status" value="NOT_ANNOTATED_CDS"/>
    <property type="molecule type" value="Genomic_DNA"/>
</dbReference>
<dbReference type="PANTHER" id="PTHR32430:SF1">
    <property type="entry name" value="FIBRONECTIN TYPE III DOMAIN-CONTAINING PROTEIN 8"/>
    <property type="match status" value="1"/>
</dbReference>
<evidence type="ECO:0000313" key="3">
    <source>
        <dbReference type="Proteomes" id="UP000007267"/>
    </source>
</evidence>
<protein>
    <recommendedName>
        <fullName evidence="1">Fibronectin type-III domain-containing protein</fullName>
    </recommendedName>
</protein>
<dbReference type="Pfam" id="PF00041">
    <property type="entry name" value="fn3"/>
    <property type="match status" value="1"/>
</dbReference>
<evidence type="ECO:0000259" key="1">
    <source>
        <dbReference type="PROSITE" id="PS50853"/>
    </source>
</evidence>
<dbReference type="Proteomes" id="UP000007267">
    <property type="component" value="Unassembled WGS sequence"/>
</dbReference>
<reference evidence="2" key="3">
    <citation type="submission" date="2025-08" db="UniProtKB">
        <authorList>
            <consortium name="Ensembl"/>
        </authorList>
    </citation>
    <scope>IDENTIFICATION</scope>
</reference>
<dbReference type="GeneTree" id="ENSGT00390000006458"/>
<dbReference type="PRINTS" id="PR00014">
    <property type="entry name" value="FNTYPEIII"/>
</dbReference>
<sequence>SRKAPVIPIDLDGALDTNASCSKLDSSLTKGLPGPPFICKHTVDDISAQVSWMAPFSRQPVSFYQLVVQEVDVNSTDTATEKLNPWLLQIASTSVELRNLTPNVEYLVRVRAVTTAGAGEWCKPYKFATLVPAGEGFSDPGHVTVTVCRKKDAHRKVICLDRCGREGLHGRSKSLRVWPS</sequence>
<dbReference type="InterPro" id="IPR013783">
    <property type="entry name" value="Ig-like_fold"/>
</dbReference>
<dbReference type="SMART" id="SM00060">
    <property type="entry name" value="FN3"/>
    <property type="match status" value="1"/>
</dbReference>
<accession>K7FK50</accession>
<dbReference type="Ensembl" id="ENSPSIT00000008454.1">
    <property type="protein sequence ID" value="ENSPSIP00000008410.1"/>
    <property type="gene ID" value="ENSPSIG00000007695.1"/>
</dbReference>
<dbReference type="InterPro" id="IPR003961">
    <property type="entry name" value="FN3_dom"/>
</dbReference>
<reference evidence="3" key="1">
    <citation type="submission" date="2011-10" db="EMBL/GenBank/DDBJ databases">
        <authorList>
            <consortium name="Soft-shell Turtle Genome Consortium"/>
        </authorList>
    </citation>
    <scope>NUCLEOTIDE SEQUENCE [LARGE SCALE GENOMIC DNA]</scope>
    <source>
        <strain evidence="3">Daiwa-1</strain>
    </source>
</reference>
<reference evidence="2" key="4">
    <citation type="submission" date="2025-09" db="UniProtKB">
        <authorList>
            <consortium name="Ensembl"/>
        </authorList>
    </citation>
    <scope>IDENTIFICATION</scope>
</reference>
<dbReference type="Gene3D" id="2.60.40.10">
    <property type="entry name" value="Immunoglobulins"/>
    <property type="match status" value="1"/>
</dbReference>
<evidence type="ECO:0000313" key="2">
    <source>
        <dbReference type="Ensembl" id="ENSPSIP00000008410.1"/>
    </source>
</evidence>
<keyword evidence="3" id="KW-1185">Reference proteome</keyword>